<name>A0AAD9TPK7_9ROSI</name>
<proteinExistence type="predicted"/>
<feature type="region of interest" description="Disordered" evidence="1">
    <location>
        <begin position="1"/>
        <end position="21"/>
    </location>
</feature>
<accession>A0AAD9TPK7</accession>
<organism evidence="2 3">
    <name type="scientific">Dipteronia dyeriana</name>
    <dbReference type="NCBI Taxonomy" id="168575"/>
    <lineage>
        <taxon>Eukaryota</taxon>
        <taxon>Viridiplantae</taxon>
        <taxon>Streptophyta</taxon>
        <taxon>Embryophyta</taxon>
        <taxon>Tracheophyta</taxon>
        <taxon>Spermatophyta</taxon>
        <taxon>Magnoliopsida</taxon>
        <taxon>eudicotyledons</taxon>
        <taxon>Gunneridae</taxon>
        <taxon>Pentapetalae</taxon>
        <taxon>rosids</taxon>
        <taxon>malvids</taxon>
        <taxon>Sapindales</taxon>
        <taxon>Sapindaceae</taxon>
        <taxon>Hippocastanoideae</taxon>
        <taxon>Acereae</taxon>
        <taxon>Dipteronia</taxon>
    </lineage>
</organism>
<comment type="caution">
    <text evidence="2">The sequence shown here is derived from an EMBL/GenBank/DDBJ whole genome shotgun (WGS) entry which is preliminary data.</text>
</comment>
<dbReference type="EMBL" id="JANJYI010000008">
    <property type="protein sequence ID" value="KAK2639409.1"/>
    <property type="molecule type" value="Genomic_DNA"/>
</dbReference>
<dbReference type="Proteomes" id="UP001280121">
    <property type="component" value="Unassembled WGS sequence"/>
</dbReference>
<keyword evidence="3" id="KW-1185">Reference proteome</keyword>
<reference evidence="2" key="1">
    <citation type="journal article" date="2023" name="Plant J.">
        <title>Genome sequences and population genomics provide insights into the demographic history, inbreeding, and mutation load of two 'living fossil' tree species of Dipteronia.</title>
        <authorList>
            <person name="Feng Y."/>
            <person name="Comes H.P."/>
            <person name="Chen J."/>
            <person name="Zhu S."/>
            <person name="Lu R."/>
            <person name="Zhang X."/>
            <person name="Li P."/>
            <person name="Qiu J."/>
            <person name="Olsen K.M."/>
            <person name="Qiu Y."/>
        </authorList>
    </citation>
    <scope>NUCLEOTIDE SEQUENCE</scope>
    <source>
        <strain evidence="2">KIB01</strain>
    </source>
</reference>
<evidence type="ECO:0000313" key="2">
    <source>
        <dbReference type="EMBL" id="KAK2639409.1"/>
    </source>
</evidence>
<evidence type="ECO:0000256" key="1">
    <source>
        <dbReference type="SAM" id="MobiDB-lite"/>
    </source>
</evidence>
<evidence type="ECO:0000313" key="3">
    <source>
        <dbReference type="Proteomes" id="UP001280121"/>
    </source>
</evidence>
<gene>
    <name evidence="2" type="ORF">Ddye_027204</name>
</gene>
<dbReference type="AlphaFoldDB" id="A0AAD9TPK7"/>
<sequence length="69" mass="8445">MSEKEDRKFLRKQRRHEEKDRESFVRFEFDSTVLLTVYDLRCKRRRLVKDEVVRERLDRDGGNGIDAKS</sequence>
<protein>
    <submittedName>
        <fullName evidence="2">Uncharacterized protein</fullName>
    </submittedName>
</protein>